<evidence type="ECO:0000313" key="4">
    <source>
        <dbReference type="Proteomes" id="UP000297654"/>
    </source>
</evidence>
<dbReference type="InterPro" id="IPR050879">
    <property type="entry name" value="Acyltransferase_3"/>
</dbReference>
<keyword evidence="3" id="KW-0012">Acyltransferase</keyword>
<dbReference type="EMBL" id="SOFF01000010">
    <property type="protein sequence ID" value="TFB93953.1"/>
    <property type="molecule type" value="Genomic_DNA"/>
</dbReference>
<dbReference type="GO" id="GO:0016020">
    <property type="term" value="C:membrane"/>
    <property type="evidence" value="ECO:0007669"/>
    <property type="project" value="TreeGrafter"/>
</dbReference>
<dbReference type="GO" id="GO:0009103">
    <property type="term" value="P:lipopolysaccharide biosynthetic process"/>
    <property type="evidence" value="ECO:0007669"/>
    <property type="project" value="TreeGrafter"/>
</dbReference>
<organism evidence="3 4">
    <name type="scientific">Cryobacterium luteum</name>
    <dbReference type="NCBI Taxonomy" id="1424661"/>
    <lineage>
        <taxon>Bacteria</taxon>
        <taxon>Bacillati</taxon>
        <taxon>Actinomycetota</taxon>
        <taxon>Actinomycetes</taxon>
        <taxon>Micrococcales</taxon>
        <taxon>Microbacteriaceae</taxon>
        <taxon>Cryobacterium</taxon>
    </lineage>
</organism>
<accession>A0A5F0DDH6</accession>
<feature type="transmembrane region" description="Helical" evidence="1">
    <location>
        <begin position="182"/>
        <end position="205"/>
    </location>
</feature>
<feature type="transmembrane region" description="Helical" evidence="1">
    <location>
        <begin position="111"/>
        <end position="135"/>
    </location>
</feature>
<name>A0A5F0DDH6_9MICO</name>
<dbReference type="AlphaFoldDB" id="A0A5F0DDH6"/>
<proteinExistence type="predicted"/>
<gene>
    <name evidence="3" type="ORF">E3O10_02885</name>
</gene>
<keyword evidence="1" id="KW-0812">Transmembrane</keyword>
<keyword evidence="1" id="KW-1133">Transmembrane helix</keyword>
<feature type="transmembrane region" description="Helical" evidence="1">
    <location>
        <begin position="225"/>
        <end position="246"/>
    </location>
</feature>
<dbReference type="RefSeq" id="WP_092109983.1">
    <property type="nucleotide sequence ID" value="NZ_FOCN01000007.1"/>
</dbReference>
<evidence type="ECO:0000313" key="3">
    <source>
        <dbReference type="EMBL" id="TFB93953.1"/>
    </source>
</evidence>
<keyword evidence="3" id="KW-0808">Transferase</keyword>
<keyword evidence="1" id="KW-0472">Membrane</keyword>
<dbReference type="PANTHER" id="PTHR23028">
    <property type="entry name" value="ACETYLTRANSFERASE"/>
    <property type="match status" value="1"/>
</dbReference>
<dbReference type="OrthoDB" id="9796461at2"/>
<evidence type="ECO:0000259" key="2">
    <source>
        <dbReference type="Pfam" id="PF01757"/>
    </source>
</evidence>
<feature type="transmembrane region" description="Helical" evidence="1">
    <location>
        <begin position="21"/>
        <end position="40"/>
    </location>
</feature>
<evidence type="ECO:0000256" key="1">
    <source>
        <dbReference type="SAM" id="Phobius"/>
    </source>
</evidence>
<feature type="domain" description="Acyltransferase 3" evidence="2">
    <location>
        <begin position="20"/>
        <end position="358"/>
    </location>
</feature>
<keyword evidence="4" id="KW-1185">Reference proteome</keyword>
<reference evidence="3 4" key="1">
    <citation type="submission" date="2019-03" db="EMBL/GenBank/DDBJ databases">
        <title>Genomics of glacier-inhabiting Cryobacterium strains.</title>
        <authorList>
            <person name="Liu Q."/>
            <person name="Xin Y.-H."/>
        </authorList>
    </citation>
    <scope>NUCLEOTIDE SEQUENCE [LARGE SCALE GENOMIC DNA]</scope>
    <source>
        <strain evidence="3 4">Hh15</strain>
    </source>
</reference>
<feature type="transmembrane region" description="Helical" evidence="1">
    <location>
        <begin position="310"/>
        <end position="333"/>
    </location>
</feature>
<sequence>MPTTLTPDRVEVSVRSKLPSLTGLRFFAALLVFFFHITLFNSPIPPNNAVNPFQDVQLGGTLEAAFNKTGYVGVSFFFVLSGFVLAWASKPGERLVSFWRRRIVKIFPNHIVMWVLSMVLFAAAITSPVASITSFFLVNSYSPDESVYVAVNPPAWTLCSELLFYLLFPFIMHLLRQIPRNWLWGWAGVMGLCMVVVQLITLYLIPDTPVSALTPVSATQFWFGYIFPPTRLFEFVLGSILALIVLSGRWIPMKTYQALILCAAGYGIALTVPFVWSFNVAMIIPISALICTVATADMRGANRFLGSRIMLWLGNISFGFYLCQGIVIFYGRILMGNATYPTPVAFLMIVGFLIAAILGGWALYALVEKPAMDRWARPRRKEPAA</sequence>
<dbReference type="Pfam" id="PF01757">
    <property type="entry name" value="Acyl_transf_3"/>
    <property type="match status" value="1"/>
</dbReference>
<dbReference type="InterPro" id="IPR002656">
    <property type="entry name" value="Acyl_transf_3_dom"/>
</dbReference>
<dbReference type="GO" id="GO:0016747">
    <property type="term" value="F:acyltransferase activity, transferring groups other than amino-acyl groups"/>
    <property type="evidence" value="ECO:0007669"/>
    <property type="project" value="InterPro"/>
</dbReference>
<protein>
    <submittedName>
        <fullName evidence="3">Acyltransferase</fullName>
    </submittedName>
</protein>
<feature type="transmembrane region" description="Helical" evidence="1">
    <location>
        <begin position="155"/>
        <end position="175"/>
    </location>
</feature>
<comment type="caution">
    <text evidence="3">The sequence shown here is derived from an EMBL/GenBank/DDBJ whole genome shotgun (WGS) entry which is preliminary data.</text>
</comment>
<feature type="transmembrane region" description="Helical" evidence="1">
    <location>
        <begin position="345"/>
        <end position="367"/>
    </location>
</feature>
<feature type="transmembrane region" description="Helical" evidence="1">
    <location>
        <begin position="282"/>
        <end position="298"/>
    </location>
</feature>
<dbReference type="Proteomes" id="UP000297654">
    <property type="component" value="Unassembled WGS sequence"/>
</dbReference>
<feature type="transmembrane region" description="Helical" evidence="1">
    <location>
        <begin position="70"/>
        <end position="90"/>
    </location>
</feature>
<dbReference type="PANTHER" id="PTHR23028:SF53">
    <property type="entry name" value="ACYL_TRANSF_3 DOMAIN-CONTAINING PROTEIN"/>
    <property type="match status" value="1"/>
</dbReference>